<gene>
    <name evidence="1" type="ORF">EKO04_005824</name>
</gene>
<keyword evidence="2" id="KW-1185">Reference proteome</keyword>
<dbReference type="Proteomes" id="UP000651452">
    <property type="component" value="Unassembled WGS sequence"/>
</dbReference>
<dbReference type="AlphaFoldDB" id="A0A8H7IZZ5"/>
<name>A0A8H7IZZ5_9PLEO</name>
<evidence type="ECO:0000313" key="1">
    <source>
        <dbReference type="EMBL" id="KAF9695745.1"/>
    </source>
</evidence>
<accession>A0A8H7IZZ5</accession>
<reference evidence="1" key="2">
    <citation type="submission" date="2020-09" db="EMBL/GenBank/DDBJ databases">
        <title>Reference genome assembly for Australian Ascochyta lentis isolate Al4.</title>
        <authorList>
            <person name="Lee R.C."/>
            <person name="Farfan-Caceres L.M."/>
            <person name="Debler J.W."/>
            <person name="Williams A.H."/>
            <person name="Henares B.M."/>
        </authorList>
    </citation>
    <scope>NUCLEOTIDE SEQUENCE</scope>
    <source>
        <strain evidence="1">Al4</strain>
    </source>
</reference>
<organism evidence="1 2">
    <name type="scientific">Ascochyta lentis</name>
    <dbReference type="NCBI Taxonomy" id="205686"/>
    <lineage>
        <taxon>Eukaryota</taxon>
        <taxon>Fungi</taxon>
        <taxon>Dikarya</taxon>
        <taxon>Ascomycota</taxon>
        <taxon>Pezizomycotina</taxon>
        <taxon>Dothideomycetes</taxon>
        <taxon>Pleosporomycetidae</taxon>
        <taxon>Pleosporales</taxon>
        <taxon>Pleosporineae</taxon>
        <taxon>Didymellaceae</taxon>
        <taxon>Ascochyta</taxon>
    </lineage>
</organism>
<dbReference type="OrthoDB" id="3794575at2759"/>
<proteinExistence type="predicted"/>
<reference evidence="1" key="1">
    <citation type="submission" date="2018-12" db="EMBL/GenBank/DDBJ databases">
        <authorList>
            <person name="Syme R.A."/>
            <person name="Farfan-Caceres L."/>
            <person name="Lichtenzveig J."/>
        </authorList>
    </citation>
    <scope>NUCLEOTIDE SEQUENCE</scope>
    <source>
        <strain evidence="1">Al4</strain>
    </source>
</reference>
<evidence type="ECO:0000313" key="2">
    <source>
        <dbReference type="Proteomes" id="UP000651452"/>
    </source>
</evidence>
<comment type="caution">
    <text evidence="1">The sequence shown here is derived from an EMBL/GenBank/DDBJ whole genome shotgun (WGS) entry which is preliminary data.</text>
</comment>
<sequence length="249" mass="28190">MRLLIESRNRWTIELASCKHDKLGRPSAHTFVSNNLIQDKNVDWPDNTDNATPTKASDSSVYRYTQLPRRKSIHKRIGRFFLRVSRMHSDAQYDAYAYEYGLGASELPAGGSPIEGSTSFQEMPGSFPPDGIFELEDEHYSMSTSYAQTAPEHLRDYFKSNQNATMRRPAPVDARSFFGHAITNLSHNASAKRNRRSKSKSKLAAFPGHYLALRKSKASPDICSLWIVGAVRASLPSNTFDHRFFLRVK</sequence>
<dbReference type="EMBL" id="RZGK01000010">
    <property type="protein sequence ID" value="KAF9695745.1"/>
    <property type="molecule type" value="Genomic_DNA"/>
</dbReference>
<protein>
    <submittedName>
        <fullName evidence="1">Uncharacterized protein</fullName>
    </submittedName>
</protein>